<feature type="compositionally biased region" description="Low complexity" evidence="8">
    <location>
        <begin position="491"/>
        <end position="508"/>
    </location>
</feature>
<evidence type="ECO:0000256" key="9">
    <source>
        <dbReference type="SAM" id="Phobius"/>
    </source>
</evidence>
<keyword evidence="11" id="KW-0547">Nucleotide-binding</keyword>
<dbReference type="EMBL" id="VCKW01000154">
    <property type="protein sequence ID" value="TMQ92947.1"/>
    <property type="molecule type" value="Genomic_DNA"/>
</dbReference>
<evidence type="ECO:0000256" key="8">
    <source>
        <dbReference type="SAM" id="MobiDB-lite"/>
    </source>
</evidence>
<dbReference type="Pfam" id="PF02518">
    <property type="entry name" value="HATPase_c"/>
    <property type="match status" value="1"/>
</dbReference>
<feature type="region of interest" description="Disordered" evidence="8">
    <location>
        <begin position="381"/>
        <end position="589"/>
    </location>
</feature>
<keyword evidence="4" id="KW-0808">Transferase</keyword>
<evidence type="ECO:0000259" key="10">
    <source>
        <dbReference type="PROSITE" id="PS50109"/>
    </source>
</evidence>
<evidence type="ECO:0000256" key="6">
    <source>
        <dbReference type="ARBA" id="ARBA00022777"/>
    </source>
</evidence>
<dbReference type="PANTHER" id="PTHR45436:SF5">
    <property type="entry name" value="SENSOR HISTIDINE KINASE TRCS"/>
    <property type="match status" value="1"/>
</dbReference>
<dbReference type="InterPro" id="IPR005467">
    <property type="entry name" value="His_kinase_dom"/>
</dbReference>
<dbReference type="GO" id="GO:0005886">
    <property type="term" value="C:plasma membrane"/>
    <property type="evidence" value="ECO:0007669"/>
    <property type="project" value="TreeGrafter"/>
</dbReference>
<dbReference type="InterPro" id="IPR036890">
    <property type="entry name" value="HATPase_C_sf"/>
</dbReference>
<proteinExistence type="predicted"/>
<sequence>MRTYHLSISVLPATIVGVLGVAAVVVLYGGHTVTQQTRLVLAAAALGAAITIGAAVVAADAATRRVQRLHAQSSVRDRENVLWRLGELGSLVAHGRRDLQKLSAGLSAGEKASTRSEDFPAPDSGDPVMLLAYELRKAQSEAWNAVVAAAAREPAGSAGRRVGVFVNLARRMQSLSHRAIQGLDELENQVEDPDLLKGLFKVDHLTTRTRRQAESLAVIGGAASRRRWTKPVSVYEVLRSAIAEVEHYNRVKVVPPIEGSLHGSAVADVVHLLAELVENATKFSPPNTQVLIRVEAVSAGLAIEVEDRGIGIPRGDQRRMNELLADQDRADTEELLKDGRIGLLVVSALARRHKIRVQLQGNVYGGTQAVVVVPQDLDGTQAEAAEAAEEQHRAERAHARPARPPAAAAATAAPVRAAAPVSGGVPSVETGPHLTLDDRDVLGVGPLGRPSAVDGQLRRPHRPAHARPSTPAADVPDLPAASTGPLPVVEPGSGTSGPAPAGPASSGPGASGLGAGEPGAPGNGGARPPLPRRQAQTHLPPELADAPVFQQDDQDQEVEHNPGLMAAFQKGIRSVQEDDGAADGPDSAG</sequence>
<comment type="catalytic activity">
    <reaction evidence="1">
        <text>ATP + protein L-histidine = ADP + protein N-phospho-L-histidine.</text>
        <dbReference type="EC" id="2.7.13.3"/>
    </reaction>
</comment>
<dbReference type="SUPFAM" id="SSF55874">
    <property type="entry name" value="ATPase domain of HSP90 chaperone/DNA topoisomerase II/histidine kinase"/>
    <property type="match status" value="1"/>
</dbReference>
<evidence type="ECO:0000256" key="2">
    <source>
        <dbReference type="ARBA" id="ARBA00012438"/>
    </source>
</evidence>
<feature type="compositionally biased region" description="Basic and acidic residues" evidence="8">
    <location>
        <begin position="389"/>
        <end position="398"/>
    </location>
</feature>
<evidence type="ECO:0000256" key="3">
    <source>
        <dbReference type="ARBA" id="ARBA00022553"/>
    </source>
</evidence>
<dbReference type="AlphaFoldDB" id="A0A5C4J5Z8"/>
<dbReference type="GO" id="GO:0000160">
    <property type="term" value="P:phosphorelay signal transduction system"/>
    <property type="evidence" value="ECO:0007669"/>
    <property type="project" value="TreeGrafter"/>
</dbReference>
<feature type="transmembrane region" description="Helical" evidence="9">
    <location>
        <begin position="6"/>
        <end position="27"/>
    </location>
</feature>
<evidence type="ECO:0000313" key="11">
    <source>
        <dbReference type="EMBL" id="TMQ92947.1"/>
    </source>
</evidence>
<keyword evidence="12" id="KW-1185">Reference proteome</keyword>
<protein>
    <recommendedName>
        <fullName evidence="2">histidine kinase</fullName>
        <ecNumber evidence="2">2.7.13.3</ecNumber>
    </recommendedName>
</protein>
<evidence type="ECO:0000256" key="4">
    <source>
        <dbReference type="ARBA" id="ARBA00022679"/>
    </source>
</evidence>
<keyword evidence="9" id="KW-0472">Membrane</keyword>
<keyword evidence="6" id="KW-0418">Kinase</keyword>
<dbReference type="SMART" id="SM00387">
    <property type="entry name" value="HATPase_c"/>
    <property type="match status" value="1"/>
</dbReference>
<keyword evidence="11" id="KW-0067">ATP-binding</keyword>
<feature type="transmembrane region" description="Helical" evidence="9">
    <location>
        <begin position="39"/>
        <end position="59"/>
    </location>
</feature>
<keyword evidence="3" id="KW-0597">Phosphoprotein</keyword>
<dbReference type="PROSITE" id="PS50109">
    <property type="entry name" value="HIS_KIN"/>
    <property type="match status" value="1"/>
</dbReference>
<keyword evidence="7 9" id="KW-1133">Transmembrane helix</keyword>
<dbReference type="RefSeq" id="WP_138647871.1">
    <property type="nucleotide sequence ID" value="NZ_VCKW01000154.1"/>
</dbReference>
<name>A0A5C4J5Z8_9ACTN</name>
<dbReference type="GO" id="GO:0005524">
    <property type="term" value="F:ATP binding"/>
    <property type="evidence" value="ECO:0007669"/>
    <property type="project" value="UniProtKB-KW"/>
</dbReference>
<evidence type="ECO:0000256" key="5">
    <source>
        <dbReference type="ARBA" id="ARBA00022692"/>
    </source>
</evidence>
<dbReference type="GO" id="GO:0004673">
    <property type="term" value="F:protein histidine kinase activity"/>
    <property type="evidence" value="ECO:0007669"/>
    <property type="project" value="UniProtKB-EC"/>
</dbReference>
<gene>
    <name evidence="11" type="ORF">ETD83_26230</name>
</gene>
<comment type="caution">
    <text evidence="11">The sequence shown here is derived from an EMBL/GenBank/DDBJ whole genome shotgun (WGS) entry which is preliminary data.</text>
</comment>
<evidence type="ECO:0000256" key="7">
    <source>
        <dbReference type="ARBA" id="ARBA00022989"/>
    </source>
</evidence>
<dbReference type="Proteomes" id="UP000309174">
    <property type="component" value="Unassembled WGS sequence"/>
</dbReference>
<evidence type="ECO:0000313" key="12">
    <source>
        <dbReference type="Proteomes" id="UP000309174"/>
    </source>
</evidence>
<feature type="domain" description="Histidine kinase" evidence="10">
    <location>
        <begin position="269"/>
        <end position="377"/>
    </location>
</feature>
<dbReference type="InterPro" id="IPR050428">
    <property type="entry name" value="TCS_sensor_his_kinase"/>
</dbReference>
<dbReference type="Gene3D" id="3.30.565.10">
    <property type="entry name" value="Histidine kinase-like ATPase, C-terminal domain"/>
    <property type="match status" value="1"/>
</dbReference>
<dbReference type="PANTHER" id="PTHR45436">
    <property type="entry name" value="SENSOR HISTIDINE KINASE YKOH"/>
    <property type="match status" value="1"/>
</dbReference>
<reference evidence="11 12" key="1">
    <citation type="submission" date="2019-05" db="EMBL/GenBank/DDBJ databases">
        <title>Draft genome sequence of Actinomadura sp. 14C53.</title>
        <authorList>
            <person name="Saricaoglu S."/>
            <person name="Isik K."/>
        </authorList>
    </citation>
    <scope>NUCLEOTIDE SEQUENCE [LARGE SCALE GENOMIC DNA]</scope>
    <source>
        <strain evidence="11 12">14C53</strain>
    </source>
</reference>
<dbReference type="OrthoDB" id="3845898at2"/>
<dbReference type="EC" id="2.7.13.3" evidence="2"/>
<accession>A0A5C4J5Z8</accession>
<evidence type="ECO:0000256" key="1">
    <source>
        <dbReference type="ARBA" id="ARBA00000085"/>
    </source>
</evidence>
<feature type="compositionally biased region" description="Low complexity" evidence="8">
    <location>
        <begin position="405"/>
        <end position="421"/>
    </location>
</feature>
<feature type="compositionally biased region" description="Gly residues" evidence="8">
    <location>
        <begin position="509"/>
        <end position="525"/>
    </location>
</feature>
<keyword evidence="5 9" id="KW-0812">Transmembrane</keyword>
<dbReference type="InterPro" id="IPR003594">
    <property type="entry name" value="HATPase_dom"/>
</dbReference>
<organism evidence="11 12">
    <name type="scientific">Actinomadura soli</name>
    <dbReference type="NCBI Taxonomy" id="2508997"/>
    <lineage>
        <taxon>Bacteria</taxon>
        <taxon>Bacillati</taxon>
        <taxon>Actinomycetota</taxon>
        <taxon>Actinomycetes</taxon>
        <taxon>Streptosporangiales</taxon>
        <taxon>Thermomonosporaceae</taxon>
        <taxon>Actinomadura</taxon>
    </lineage>
</organism>